<evidence type="ECO:0000313" key="1">
    <source>
        <dbReference type="EMBL" id="RBQ24469.1"/>
    </source>
</evidence>
<dbReference type="Proteomes" id="UP000253099">
    <property type="component" value="Unassembled WGS sequence"/>
</dbReference>
<accession>A0A366MG31</accession>
<protein>
    <submittedName>
        <fullName evidence="1">Uncharacterized protein</fullName>
    </submittedName>
</protein>
<dbReference type="EMBL" id="NIZT01000003">
    <property type="protein sequence ID" value="RBQ24469.1"/>
    <property type="molecule type" value="Genomic_DNA"/>
</dbReference>
<evidence type="ECO:0000313" key="2">
    <source>
        <dbReference type="Proteomes" id="UP000253099"/>
    </source>
</evidence>
<comment type="caution">
    <text evidence="1">The sequence shown here is derived from an EMBL/GenBank/DDBJ whole genome shotgun (WGS) entry which is preliminary data.</text>
</comment>
<gene>
    <name evidence="1" type="ORF">ALNOE001_01160</name>
</gene>
<organism evidence="1 2">
    <name type="scientific">Candidatus Methanobinarius endosymbioticus</name>
    <dbReference type="NCBI Taxonomy" id="2006182"/>
    <lineage>
        <taxon>Archaea</taxon>
        <taxon>Methanobacteriati</taxon>
        <taxon>Methanobacteriota</taxon>
        <taxon>Methanomada group</taxon>
        <taxon>Methanobacteria</taxon>
        <taxon>Methanobacteriales</taxon>
        <taxon>Methanobacteriaceae</taxon>
        <taxon>Candidatus Methanobinarius</taxon>
    </lineage>
</organism>
<sequence>MNKRKLLVVGIFLIIIAGLGSLVAYEYLIPKYKDFIDERIEVEIPNSFNFHFEDKDSLF</sequence>
<keyword evidence="2" id="KW-1185">Reference proteome</keyword>
<proteinExistence type="predicted"/>
<name>A0A366MG31_9EURY</name>
<dbReference type="AlphaFoldDB" id="A0A366MG31"/>
<reference evidence="1 2" key="1">
    <citation type="submission" date="2018-06" db="EMBL/GenBank/DDBJ databases">
        <title>Genomic insight into two independent archaeal endosymbiosis events.</title>
        <authorList>
            <person name="Lind A.E."/>
            <person name="Lewis W.H."/>
            <person name="Spang A."/>
            <person name="Guy L."/>
            <person name="Embley M.T."/>
            <person name="Ettema T.J.G."/>
        </authorList>
    </citation>
    <scope>NUCLEOTIDE SEQUENCE [LARGE SCALE GENOMIC DNA]</scope>
    <source>
        <strain evidence="1">NOE</strain>
    </source>
</reference>